<sequence length="66" mass="7987">MPPRRNKKKFQQLPEFERGRIIVLREGGFSYLSIGTRVQQNRYTVMRVWKQWTDEQFEKLAADDGR</sequence>
<gene>
    <name evidence="1" type="primary">NCL1_59099</name>
    <name evidence="1" type="ORF">TNCV_1087901</name>
</gene>
<protein>
    <submittedName>
        <fullName evidence="1">Uncharacterized protein</fullName>
    </submittedName>
</protein>
<keyword evidence="2" id="KW-1185">Reference proteome</keyword>
<dbReference type="AlphaFoldDB" id="A0A8X6T259"/>
<reference evidence="1" key="1">
    <citation type="submission" date="2020-08" db="EMBL/GenBank/DDBJ databases">
        <title>Multicomponent nature underlies the extraordinary mechanical properties of spider dragline silk.</title>
        <authorList>
            <person name="Kono N."/>
            <person name="Nakamura H."/>
            <person name="Mori M."/>
            <person name="Yoshida Y."/>
            <person name="Ohtoshi R."/>
            <person name="Malay A.D."/>
            <person name="Moran D.A.P."/>
            <person name="Tomita M."/>
            <person name="Numata K."/>
            <person name="Arakawa K."/>
        </authorList>
    </citation>
    <scope>NUCLEOTIDE SEQUENCE</scope>
</reference>
<evidence type="ECO:0000313" key="1">
    <source>
        <dbReference type="EMBL" id="GFY17013.1"/>
    </source>
</evidence>
<organism evidence="1 2">
    <name type="scientific">Trichonephila clavipes</name>
    <name type="common">Golden silk orbweaver</name>
    <name type="synonym">Nephila clavipes</name>
    <dbReference type="NCBI Taxonomy" id="2585209"/>
    <lineage>
        <taxon>Eukaryota</taxon>
        <taxon>Metazoa</taxon>
        <taxon>Ecdysozoa</taxon>
        <taxon>Arthropoda</taxon>
        <taxon>Chelicerata</taxon>
        <taxon>Arachnida</taxon>
        <taxon>Araneae</taxon>
        <taxon>Araneomorphae</taxon>
        <taxon>Entelegynae</taxon>
        <taxon>Araneoidea</taxon>
        <taxon>Nephilidae</taxon>
        <taxon>Trichonephila</taxon>
    </lineage>
</organism>
<dbReference type="Proteomes" id="UP000887159">
    <property type="component" value="Unassembled WGS sequence"/>
</dbReference>
<proteinExistence type="predicted"/>
<evidence type="ECO:0000313" key="2">
    <source>
        <dbReference type="Proteomes" id="UP000887159"/>
    </source>
</evidence>
<comment type="caution">
    <text evidence="1">The sequence shown here is derived from an EMBL/GenBank/DDBJ whole genome shotgun (WGS) entry which is preliminary data.</text>
</comment>
<accession>A0A8X6T259</accession>
<name>A0A8X6T259_TRICX</name>
<dbReference type="EMBL" id="BMAU01021343">
    <property type="protein sequence ID" value="GFY17013.1"/>
    <property type="molecule type" value="Genomic_DNA"/>
</dbReference>